<comment type="subcellular location">
    <subcellularLocation>
        <location evidence="1">Membrane</location>
        <topology evidence="1">Multi-pass membrane protein</topology>
    </subcellularLocation>
</comment>
<dbReference type="GO" id="GO:0005886">
    <property type="term" value="C:plasma membrane"/>
    <property type="evidence" value="ECO:0007669"/>
    <property type="project" value="TreeGrafter"/>
</dbReference>
<proteinExistence type="inferred from homology"/>
<feature type="transmembrane region" description="Helical" evidence="6">
    <location>
        <begin position="100"/>
        <end position="120"/>
    </location>
</feature>
<reference evidence="7 8" key="1">
    <citation type="submission" date="2016-10" db="EMBL/GenBank/DDBJ databases">
        <authorList>
            <person name="de Groot N.N."/>
        </authorList>
    </citation>
    <scope>NUCLEOTIDE SEQUENCE [LARGE SCALE GENOMIC DNA]</scope>
    <source>
        <strain evidence="7 8">DSM 15345</strain>
    </source>
</reference>
<feature type="transmembrane region" description="Helical" evidence="6">
    <location>
        <begin position="259"/>
        <end position="278"/>
    </location>
</feature>
<feature type="transmembrane region" description="Helical" evidence="6">
    <location>
        <begin position="206"/>
        <end position="224"/>
    </location>
</feature>
<dbReference type="GO" id="GO:0015297">
    <property type="term" value="F:antiporter activity"/>
    <property type="evidence" value="ECO:0007669"/>
    <property type="project" value="InterPro"/>
</dbReference>
<evidence type="ECO:0000256" key="5">
    <source>
        <dbReference type="ARBA" id="ARBA00023136"/>
    </source>
</evidence>
<dbReference type="PANTHER" id="PTHR42893">
    <property type="entry name" value="PROTEIN DETOXIFICATION 44, CHLOROPLASTIC-RELATED"/>
    <property type="match status" value="1"/>
</dbReference>
<dbReference type="CDD" id="cd13136">
    <property type="entry name" value="MATE_DinF_like"/>
    <property type="match status" value="1"/>
</dbReference>
<keyword evidence="3 6" id="KW-0812">Transmembrane</keyword>
<sequence length="465" mass="48403">MSGASSAPRPSPAAAPAAKGFGGGRVLAIALPVALSNVTVPLQGAVDVAVIGALASETPLAAVGLGAQIFALMITVFNFLQIGSSGLAAQALGAGDHGRVVNTLLRALVLAGCIAALLILCQGGLRWAGLALFEGSAEAEALAGAYFDVRIWAAPAELGNYALMGWFSGQEMTRRLFQHQLVVSLSNIALNLLFVLGFGWGVEGVALATGLAHGLGLAYGLWLARRRVSALAGPGWRPDWPRILRRDELTRMMSLNRDLFIRTLLLIGAFAWMTRLGSLQGDATLAANVVLWQFFQCSAYMLDGFAIAAETLVGQAYGAGDRRALRRAAVATSIWSGGLAAAASVALLLASGPLIDLLTASPEVRALAREFAPWAALTPLAGFAAFQLDGVFVGAAQARWMRDAMLVSVAVYVPAAWLAAEAFGNHGVWGALHLFLMLRALALLRRYDALEGAASGPVAAARHGG</sequence>
<dbReference type="PANTHER" id="PTHR42893:SF46">
    <property type="entry name" value="PROTEIN DETOXIFICATION 44, CHLOROPLASTIC"/>
    <property type="match status" value="1"/>
</dbReference>
<feature type="transmembrane region" description="Helical" evidence="6">
    <location>
        <begin position="371"/>
        <end position="392"/>
    </location>
</feature>
<evidence type="ECO:0000256" key="6">
    <source>
        <dbReference type="SAM" id="Phobius"/>
    </source>
</evidence>
<dbReference type="Pfam" id="PF01554">
    <property type="entry name" value="MatE"/>
    <property type="match status" value="2"/>
</dbReference>
<dbReference type="InterPro" id="IPR044644">
    <property type="entry name" value="DinF-like"/>
</dbReference>
<accession>A0A1H4ASK9</accession>
<evidence type="ECO:0000256" key="4">
    <source>
        <dbReference type="ARBA" id="ARBA00022989"/>
    </source>
</evidence>
<gene>
    <name evidence="7" type="ORF">SAMN05444370_104345</name>
</gene>
<evidence type="ECO:0000256" key="2">
    <source>
        <dbReference type="ARBA" id="ARBA00010199"/>
    </source>
</evidence>
<dbReference type="STRING" id="89524.SAMN05444370_104345"/>
<comment type="similarity">
    <text evidence="2">Belongs to the multi antimicrobial extrusion (MATE) (TC 2.A.66.1) family.</text>
</comment>
<dbReference type="AlphaFoldDB" id="A0A1H4ASK9"/>
<dbReference type="OrthoDB" id="9789527at2"/>
<dbReference type="NCBIfam" id="TIGR00797">
    <property type="entry name" value="matE"/>
    <property type="match status" value="1"/>
</dbReference>
<feature type="transmembrane region" description="Helical" evidence="6">
    <location>
        <begin position="290"/>
        <end position="309"/>
    </location>
</feature>
<keyword evidence="4 6" id="KW-1133">Transmembrane helix</keyword>
<protein>
    <submittedName>
        <fullName evidence="7">Multidrug resistance protein, MATE family</fullName>
    </submittedName>
</protein>
<name>A0A1H4ASK9_9RHOB</name>
<keyword evidence="8" id="KW-1185">Reference proteome</keyword>
<organism evidence="7 8">
    <name type="scientific">Rubrimonas cliftonensis</name>
    <dbReference type="NCBI Taxonomy" id="89524"/>
    <lineage>
        <taxon>Bacteria</taxon>
        <taxon>Pseudomonadati</taxon>
        <taxon>Pseudomonadota</taxon>
        <taxon>Alphaproteobacteria</taxon>
        <taxon>Rhodobacterales</taxon>
        <taxon>Paracoccaceae</taxon>
        <taxon>Rubrimonas</taxon>
    </lineage>
</organism>
<evidence type="ECO:0000256" key="3">
    <source>
        <dbReference type="ARBA" id="ARBA00022692"/>
    </source>
</evidence>
<feature type="transmembrane region" description="Helical" evidence="6">
    <location>
        <begin position="181"/>
        <end position="200"/>
    </location>
</feature>
<feature type="transmembrane region" description="Helical" evidence="6">
    <location>
        <begin position="330"/>
        <end position="351"/>
    </location>
</feature>
<dbReference type="Proteomes" id="UP000198703">
    <property type="component" value="Unassembled WGS sequence"/>
</dbReference>
<evidence type="ECO:0000256" key="1">
    <source>
        <dbReference type="ARBA" id="ARBA00004141"/>
    </source>
</evidence>
<feature type="transmembrane region" description="Helical" evidence="6">
    <location>
        <begin position="404"/>
        <end position="420"/>
    </location>
</feature>
<feature type="transmembrane region" description="Helical" evidence="6">
    <location>
        <begin position="60"/>
        <end position="80"/>
    </location>
</feature>
<dbReference type="GO" id="GO:0042910">
    <property type="term" value="F:xenobiotic transmembrane transporter activity"/>
    <property type="evidence" value="ECO:0007669"/>
    <property type="project" value="InterPro"/>
</dbReference>
<dbReference type="InterPro" id="IPR002528">
    <property type="entry name" value="MATE_fam"/>
</dbReference>
<dbReference type="EMBL" id="FNQM01000004">
    <property type="protein sequence ID" value="SEA38672.1"/>
    <property type="molecule type" value="Genomic_DNA"/>
</dbReference>
<evidence type="ECO:0000313" key="7">
    <source>
        <dbReference type="EMBL" id="SEA38672.1"/>
    </source>
</evidence>
<evidence type="ECO:0000313" key="8">
    <source>
        <dbReference type="Proteomes" id="UP000198703"/>
    </source>
</evidence>
<keyword evidence="5 6" id="KW-0472">Membrane</keyword>